<dbReference type="Gene3D" id="1.10.10.10">
    <property type="entry name" value="Winged helix-like DNA-binding domain superfamily/Winged helix DNA-binding domain"/>
    <property type="match status" value="1"/>
</dbReference>
<dbReference type="GO" id="GO:0003824">
    <property type="term" value="F:catalytic activity"/>
    <property type="evidence" value="ECO:0007669"/>
    <property type="project" value="InterPro"/>
</dbReference>
<dbReference type="KEGG" id="bnn:FOA43_004424"/>
<dbReference type="GeneID" id="62197824"/>
<evidence type="ECO:0000313" key="8">
    <source>
        <dbReference type="Proteomes" id="UP000662931"/>
    </source>
</evidence>
<dbReference type="InterPro" id="IPR036388">
    <property type="entry name" value="WH-like_DNA-bd_sf"/>
</dbReference>
<dbReference type="Pfam" id="PF01035">
    <property type="entry name" value="DNA_binding_1"/>
    <property type="match status" value="1"/>
</dbReference>
<feature type="compositionally biased region" description="Acidic residues" evidence="5">
    <location>
        <begin position="140"/>
        <end position="149"/>
    </location>
</feature>
<feature type="compositionally biased region" description="Basic and acidic residues" evidence="5">
    <location>
        <begin position="150"/>
        <end position="163"/>
    </location>
</feature>
<name>A0A875RXS7_EENNA</name>
<dbReference type="Proteomes" id="UP000662931">
    <property type="component" value="Chromosome 4"/>
</dbReference>
<dbReference type="SUPFAM" id="SSF46767">
    <property type="entry name" value="Methylated DNA-protein cysteine methyltransferase, C-terminal domain"/>
    <property type="match status" value="1"/>
</dbReference>
<protein>
    <recommendedName>
        <fullName evidence="2">6-O-methylguanine-DNA methyltransferase</fullName>
    </recommendedName>
    <alternativeName>
        <fullName evidence="4">DNA repair MTase</fullName>
    </alternativeName>
    <alternativeName>
        <fullName evidence="3">O-6-methylguanine-DNA-alkyltransferase</fullName>
    </alternativeName>
</protein>
<dbReference type="InterPro" id="IPR052520">
    <property type="entry name" value="ATL_DNA_repair"/>
</dbReference>
<organism evidence="7 8">
    <name type="scientific">Eeniella nana</name>
    <name type="common">Yeast</name>
    <name type="synonym">Brettanomyces nanus</name>
    <dbReference type="NCBI Taxonomy" id="13502"/>
    <lineage>
        <taxon>Eukaryota</taxon>
        <taxon>Fungi</taxon>
        <taxon>Dikarya</taxon>
        <taxon>Ascomycota</taxon>
        <taxon>Saccharomycotina</taxon>
        <taxon>Pichiomycetes</taxon>
        <taxon>Pichiales</taxon>
        <taxon>Pichiaceae</taxon>
        <taxon>Brettanomyces</taxon>
    </lineage>
</organism>
<evidence type="ECO:0000256" key="4">
    <source>
        <dbReference type="ARBA" id="ARBA00033095"/>
    </source>
</evidence>
<evidence type="ECO:0000259" key="6">
    <source>
        <dbReference type="Pfam" id="PF01035"/>
    </source>
</evidence>
<evidence type="ECO:0000313" key="7">
    <source>
        <dbReference type="EMBL" id="QPG77027.1"/>
    </source>
</evidence>
<dbReference type="OrthoDB" id="2548197at2759"/>
<dbReference type="InterPro" id="IPR014048">
    <property type="entry name" value="MethylDNA_cys_MeTrfase_DNA-bd"/>
</dbReference>
<dbReference type="PANTHER" id="PTHR42942:SF1">
    <property type="entry name" value="ALKYLTRANSFERASE-LIKE PROTEIN 1"/>
    <property type="match status" value="1"/>
</dbReference>
<reference evidence="7" key="1">
    <citation type="submission" date="2020-10" db="EMBL/GenBank/DDBJ databases">
        <authorList>
            <person name="Roach M.J.R."/>
        </authorList>
    </citation>
    <scope>NUCLEOTIDE SEQUENCE</scope>
    <source>
        <strain evidence="7">CBS 1945</strain>
    </source>
</reference>
<keyword evidence="1" id="KW-0227">DNA damage</keyword>
<feature type="domain" description="Methylated-DNA-[protein]-cysteine S-methyltransferase DNA binding" evidence="6">
    <location>
        <begin position="12"/>
        <end position="107"/>
    </location>
</feature>
<sequence>MPKIPTDEQLTFHYAVYSKILQIPKGHVTSYGQISRLIHCPRNARQVGMSLKHMDYYVEFLRDTNGDQIFDLSLIPWWRVINSQGTISKRDTDQAVLRQVQRLTDEDVEVEKFDWTSRSRPPSSWTPYHVDFQRYGWFPEVEDEDEEENDHTQIKVEDTGELD</sequence>
<proteinExistence type="predicted"/>
<dbReference type="AlphaFoldDB" id="A0A875RXS7"/>
<evidence type="ECO:0000256" key="2">
    <source>
        <dbReference type="ARBA" id="ARBA00030795"/>
    </source>
</evidence>
<dbReference type="InterPro" id="IPR036217">
    <property type="entry name" value="MethylDNA_cys_MeTrfase_DNAb"/>
</dbReference>
<gene>
    <name evidence="7" type="ORF">FOA43_004424</name>
</gene>
<dbReference type="RefSeq" id="XP_038780592.1">
    <property type="nucleotide sequence ID" value="XM_038924664.1"/>
</dbReference>
<feature type="region of interest" description="Disordered" evidence="5">
    <location>
        <begin position="140"/>
        <end position="163"/>
    </location>
</feature>
<keyword evidence="8" id="KW-1185">Reference proteome</keyword>
<dbReference type="EMBL" id="CP064815">
    <property type="protein sequence ID" value="QPG77027.1"/>
    <property type="molecule type" value="Genomic_DNA"/>
</dbReference>
<evidence type="ECO:0000256" key="5">
    <source>
        <dbReference type="SAM" id="MobiDB-lite"/>
    </source>
</evidence>
<dbReference type="GO" id="GO:0006281">
    <property type="term" value="P:DNA repair"/>
    <property type="evidence" value="ECO:0007669"/>
    <property type="project" value="InterPro"/>
</dbReference>
<accession>A0A875RXS7</accession>
<dbReference type="PANTHER" id="PTHR42942">
    <property type="entry name" value="6-O-METHYLGUANINE DNA METHYLTRANSFERASE"/>
    <property type="match status" value="1"/>
</dbReference>
<evidence type="ECO:0000256" key="3">
    <source>
        <dbReference type="ARBA" id="ARBA00031621"/>
    </source>
</evidence>
<evidence type="ECO:0000256" key="1">
    <source>
        <dbReference type="ARBA" id="ARBA00022763"/>
    </source>
</evidence>
<dbReference type="CDD" id="cd06445">
    <property type="entry name" value="ATase"/>
    <property type="match status" value="1"/>
</dbReference>